<reference evidence="1" key="1">
    <citation type="submission" date="2019-08" db="EMBL/GenBank/DDBJ databases">
        <authorList>
            <person name="Kucharzyk K."/>
            <person name="Murdoch R.W."/>
            <person name="Higgins S."/>
            <person name="Loffler F."/>
        </authorList>
    </citation>
    <scope>NUCLEOTIDE SEQUENCE</scope>
</reference>
<comment type="caution">
    <text evidence="1">The sequence shown here is derived from an EMBL/GenBank/DDBJ whole genome shotgun (WGS) entry which is preliminary data.</text>
</comment>
<dbReference type="AlphaFoldDB" id="A0A645EGT6"/>
<gene>
    <name evidence="1" type="ORF">SDC9_147852</name>
</gene>
<sequence>MSTPERLLKFGLSLTPEAGGVAALPALPECFELLELPGMVLDEPGVLSDYLGREQFAGCDFRNLIPAKITREVTDQNPAIAAEYKEQLRRLMALAHEFGASGVGLDPDWEMLCDYPAQHAVFNDILCSTAGDRAGLRMDFQLTVRIPGTGSRPAGAALQWLNRLVNDRVKLALEINPHELLNREIDWSSTLTPFRFEVDTVRLCYESELGNRLLYQHVAGLLEALRGWRREVAVYLAPSGRADYDELAELAHRAMQESA</sequence>
<name>A0A645EGT6_9ZZZZ</name>
<evidence type="ECO:0000313" key="1">
    <source>
        <dbReference type="EMBL" id="MPN00656.1"/>
    </source>
</evidence>
<dbReference type="EMBL" id="VSSQ01046694">
    <property type="protein sequence ID" value="MPN00656.1"/>
    <property type="molecule type" value="Genomic_DNA"/>
</dbReference>
<proteinExistence type="predicted"/>
<evidence type="ECO:0008006" key="2">
    <source>
        <dbReference type="Google" id="ProtNLM"/>
    </source>
</evidence>
<organism evidence="1">
    <name type="scientific">bioreactor metagenome</name>
    <dbReference type="NCBI Taxonomy" id="1076179"/>
    <lineage>
        <taxon>unclassified sequences</taxon>
        <taxon>metagenomes</taxon>
        <taxon>ecological metagenomes</taxon>
    </lineage>
</organism>
<accession>A0A645EGT6</accession>
<protein>
    <recommendedName>
        <fullName evidence="2">Xylose isomerase-like TIM barrel domain-containing protein</fullName>
    </recommendedName>
</protein>